<keyword evidence="3" id="KW-1185">Reference proteome</keyword>
<sequence>MQMKGDKNSALPTAHIQPDGHTRGFNQPNKEETHAGLSKHAHCRGYVQTLGSWHSLHDRCPATLDSPTHLTPEKRLEASG</sequence>
<reference evidence="2 3" key="1">
    <citation type="journal article" date="2023" name="Mol. Biol. Evol.">
        <title>Genomics of Secondarily Temperate Adaptation in the Only Non-Antarctic Icefish.</title>
        <authorList>
            <person name="Rivera-Colon A.G."/>
            <person name="Rayamajhi N."/>
            <person name="Minhas B.F."/>
            <person name="Madrigal G."/>
            <person name="Bilyk K.T."/>
            <person name="Yoon V."/>
            <person name="Hune M."/>
            <person name="Gregory S."/>
            <person name="Cheng C.H.C."/>
            <person name="Catchen J.M."/>
        </authorList>
    </citation>
    <scope>NUCLEOTIDE SEQUENCE [LARGE SCALE GENOMIC DNA]</scope>
    <source>
        <tissue evidence="2">White muscle</tissue>
    </source>
</reference>
<feature type="region of interest" description="Disordered" evidence="1">
    <location>
        <begin position="1"/>
        <end position="37"/>
    </location>
</feature>
<gene>
    <name evidence="2" type="ORF">CgunFtcFv8_023195</name>
</gene>
<accession>A0AAN8DBW9</accession>
<dbReference type="Proteomes" id="UP001331515">
    <property type="component" value="Unassembled WGS sequence"/>
</dbReference>
<evidence type="ECO:0000313" key="2">
    <source>
        <dbReference type="EMBL" id="KAK5919292.1"/>
    </source>
</evidence>
<evidence type="ECO:0000256" key="1">
    <source>
        <dbReference type="SAM" id="MobiDB-lite"/>
    </source>
</evidence>
<proteinExistence type="predicted"/>
<protein>
    <submittedName>
        <fullName evidence="2">Uncharacterized protein</fullName>
    </submittedName>
</protein>
<dbReference type="AlphaFoldDB" id="A0AAN8DBW9"/>
<name>A0AAN8DBW9_CHAGU</name>
<dbReference type="EMBL" id="JAURVH010001524">
    <property type="protein sequence ID" value="KAK5919292.1"/>
    <property type="molecule type" value="Genomic_DNA"/>
</dbReference>
<evidence type="ECO:0000313" key="3">
    <source>
        <dbReference type="Proteomes" id="UP001331515"/>
    </source>
</evidence>
<organism evidence="2 3">
    <name type="scientific">Champsocephalus gunnari</name>
    <name type="common">Mackerel icefish</name>
    <dbReference type="NCBI Taxonomy" id="52237"/>
    <lineage>
        <taxon>Eukaryota</taxon>
        <taxon>Metazoa</taxon>
        <taxon>Chordata</taxon>
        <taxon>Craniata</taxon>
        <taxon>Vertebrata</taxon>
        <taxon>Euteleostomi</taxon>
        <taxon>Actinopterygii</taxon>
        <taxon>Neopterygii</taxon>
        <taxon>Teleostei</taxon>
        <taxon>Neoteleostei</taxon>
        <taxon>Acanthomorphata</taxon>
        <taxon>Eupercaria</taxon>
        <taxon>Perciformes</taxon>
        <taxon>Notothenioidei</taxon>
        <taxon>Channichthyidae</taxon>
        <taxon>Champsocephalus</taxon>
    </lineage>
</organism>
<comment type="caution">
    <text evidence="2">The sequence shown here is derived from an EMBL/GenBank/DDBJ whole genome shotgun (WGS) entry which is preliminary data.</text>
</comment>